<keyword evidence="1" id="KW-0732">Signal</keyword>
<reference evidence="3" key="4">
    <citation type="journal article" date="2015" name="G3 (Bethesda)">
        <title>Genome sequences of three phytopathogenic species of the Magnaporthaceae family of fungi.</title>
        <authorList>
            <person name="Okagaki L.H."/>
            <person name="Nunes C.C."/>
            <person name="Sailsbery J."/>
            <person name="Clay B."/>
            <person name="Brown D."/>
            <person name="John T."/>
            <person name="Oh Y."/>
            <person name="Young N."/>
            <person name="Fitzgerald M."/>
            <person name="Haas B.J."/>
            <person name="Zeng Q."/>
            <person name="Young S."/>
            <person name="Adiconis X."/>
            <person name="Fan L."/>
            <person name="Levin J.Z."/>
            <person name="Mitchell T.K."/>
            <person name="Okubara P.A."/>
            <person name="Farman M.L."/>
            <person name="Kohn L.M."/>
            <person name="Birren B."/>
            <person name="Ma L.-J."/>
            <person name="Dean R.A."/>
        </authorList>
    </citation>
    <scope>NUCLEOTIDE SEQUENCE</scope>
    <source>
        <strain evidence="3">ATCC 64411 / 73-15</strain>
    </source>
</reference>
<dbReference type="Proteomes" id="UP000011715">
    <property type="component" value="Unassembled WGS sequence"/>
</dbReference>
<feature type="signal peptide" evidence="1">
    <location>
        <begin position="1"/>
        <end position="19"/>
    </location>
</feature>
<reference evidence="2" key="2">
    <citation type="submission" date="2010-05" db="EMBL/GenBank/DDBJ databases">
        <title>The Genome Sequence of Magnaporthe poae strain ATCC 64411.</title>
        <authorList>
            <consortium name="The Broad Institute Genome Sequencing Platform"/>
            <consortium name="Broad Institute Genome Sequencing Center for Infectious Disease"/>
            <person name="Ma L.-J."/>
            <person name="Dead R."/>
            <person name="Young S."/>
            <person name="Zeng Q."/>
            <person name="Koehrsen M."/>
            <person name="Alvarado L."/>
            <person name="Berlin A."/>
            <person name="Chapman S.B."/>
            <person name="Chen Z."/>
            <person name="Freedman E."/>
            <person name="Gellesch M."/>
            <person name="Goldberg J."/>
            <person name="Griggs A."/>
            <person name="Gujja S."/>
            <person name="Heilman E.R."/>
            <person name="Heiman D."/>
            <person name="Hepburn T."/>
            <person name="Howarth C."/>
            <person name="Jen D."/>
            <person name="Larson L."/>
            <person name="Mehta T."/>
            <person name="Neiman D."/>
            <person name="Pearson M."/>
            <person name="Roberts A."/>
            <person name="Saif S."/>
            <person name="Shea T."/>
            <person name="Shenoy N."/>
            <person name="Sisk P."/>
            <person name="Stolte C."/>
            <person name="Sykes S."/>
            <person name="Walk T."/>
            <person name="White J."/>
            <person name="Yandava C."/>
            <person name="Haas B."/>
            <person name="Nusbaum C."/>
            <person name="Birren B."/>
        </authorList>
    </citation>
    <scope>NUCLEOTIDE SEQUENCE</scope>
    <source>
        <strain evidence="2">ATCC 64411</strain>
    </source>
</reference>
<name>A0A0C4E7I1_MAGP6</name>
<feature type="chain" id="PRO_5009385786" evidence="1">
    <location>
        <begin position="20"/>
        <end position="80"/>
    </location>
</feature>
<dbReference type="EMBL" id="ADBL01002057">
    <property type="status" value="NOT_ANNOTATED_CDS"/>
    <property type="molecule type" value="Genomic_DNA"/>
</dbReference>
<dbReference type="EnsemblFungi" id="MAPG_08494T0">
    <property type="protein sequence ID" value="MAPG_08494T0"/>
    <property type="gene ID" value="MAPG_08494"/>
</dbReference>
<dbReference type="VEuPathDB" id="FungiDB:MAPG_08494"/>
<reference evidence="4" key="1">
    <citation type="submission" date="2010-05" db="EMBL/GenBank/DDBJ databases">
        <title>The genome sequence of Magnaporthe poae strain ATCC 64411.</title>
        <authorList>
            <person name="Ma L.-J."/>
            <person name="Dead R."/>
            <person name="Young S."/>
            <person name="Zeng Q."/>
            <person name="Koehrsen M."/>
            <person name="Alvarado L."/>
            <person name="Berlin A."/>
            <person name="Chapman S.B."/>
            <person name="Chen Z."/>
            <person name="Freedman E."/>
            <person name="Gellesch M."/>
            <person name="Goldberg J."/>
            <person name="Griggs A."/>
            <person name="Gujja S."/>
            <person name="Heilman E.R."/>
            <person name="Heiman D."/>
            <person name="Hepburn T."/>
            <person name="Howarth C."/>
            <person name="Jen D."/>
            <person name="Larson L."/>
            <person name="Mehta T."/>
            <person name="Neiman D."/>
            <person name="Pearson M."/>
            <person name="Roberts A."/>
            <person name="Saif S."/>
            <person name="Shea T."/>
            <person name="Shenoy N."/>
            <person name="Sisk P."/>
            <person name="Stolte C."/>
            <person name="Sykes S."/>
            <person name="Walk T."/>
            <person name="White J."/>
            <person name="Yandava C."/>
            <person name="Haas B."/>
            <person name="Nusbaum C."/>
            <person name="Birren B."/>
        </authorList>
    </citation>
    <scope>NUCLEOTIDE SEQUENCE [LARGE SCALE GENOMIC DNA]</scope>
    <source>
        <strain evidence="4">ATCC 64411 / 73-15</strain>
    </source>
</reference>
<reference evidence="3" key="5">
    <citation type="submission" date="2015-06" db="UniProtKB">
        <authorList>
            <consortium name="EnsemblFungi"/>
        </authorList>
    </citation>
    <scope>IDENTIFICATION</scope>
    <source>
        <strain evidence="3">ATCC 64411</strain>
    </source>
</reference>
<evidence type="ECO:0000313" key="3">
    <source>
        <dbReference type="EnsemblFungi" id="MAPG_08494T0"/>
    </source>
</evidence>
<proteinExistence type="predicted"/>
<keyword evidence="4" id="KW-1185">Reference proteome</keyword>
<dbReference type="EMBL" id="GL876973">
    <property type="protein sequence ID" value="KLU89523.1"/>
    <property type="molecule type" value="Genomic_DNA"/>
</dbReference>
<dbReference type="AlphaFoldDB" id="A0A0C4E7I1"/>
<reference evidence="2" key="3">
    <citation type="submission" date="2011-03" db="EMBL/GenBank/DDBJ databases">
        <title>Annotation of Magnaporthe poae ATCC 64411.</title>
        <authorList>
            <person name="Ma L.-J."/>
            <person name="Dead R."/>
            <person name="Young S.K."/>
            <person name="Zeng Q."/>
            <person name="Gargeya S."/>
            <person name="Fitzgerald M."/>
            <person name="Haas B."/>
            <person name="Abouelleil A."/>
            <person name="Alvarado L."/>
            <person name="Arachchi H.M."/>
            <person name="Berlin A."/>
            <person name="Brown A."/>
            <person name="Chapman S.B."/>
            <person name="Chen Z."/>
            <person name="Dunbar C."/>
            <person name="Freedman E."/>
            <person name="Gearin G."/>
            <person name="Gellesch M."/>
            <person name="Goldberg J."/>
            <person name="Griggs A."/>
            <person name="Gujja S."/>
            <person name="Heiman D."/>
            <person name="Howarth C."/>
            <person name="Larson L."/>
            <person name="Lui A."/>
            <person name="MacDonald P.J.P."/>
            <person name="Mehta T."/>
            <person name="Montmayeur A."/>
            <person name="Murphy C."/>
            <person name="Neiman D."/>
            <person name="Pearson M."/>
            <person name="Priest M."/>
            <person name="Roberts A."/>
            <person name="Saif S."/>
            <person name="Shea T."/>
            <person name="Shenoy N."/>
            <person name="Sisk P."/>
            <person name="Stolte C."/>
            <person name="Sykes S."/>
            <person name="Yandava C."/>
            <person name="Wortman J."/>
            <person name="Nusbaum C."/>
            <person name="Birren B."/>
        </authorList>
    </citation>
    <scope>NUCLEOTIDE SEQUENCE</scope>
    <source>
        <strain evidence="2">ATCC 64411</strain>
    </source>
</reference>
<sequence>MKLAALSIVVAGMLSVAMGAPQRQRISKETIAAERQALRDLNNKPVDPKLNGSRILSNGQGSCFAVQGRASCQDSVGNSI</sequence>
<protein>
    <submittedName>
        <fullName evidence="2 3">Uncharacterized protein</fullName>
    </submittedName>
</protein>
<dbReference type="OrthoDB" id="4804534at2759"/>
<organism evidence="3 4">
    <name type="scientific">Magnaporthiopsis poae (strain ATCC 64411 / 73-15)</name>
    <name type="common">Kentucky bluegrass fungus</name>
    <name type="synonym">Magnaporthe poae</name>
    <dbReference type="NCBI Taxonomy" id="644358"/>
    <lineage>
        <taxon>Eukaryota</taxon>
        <taxon>Fungi</taxon>
        <taxon>Dikarya</taxon>
        <taxon>Ascomycota</taxon>
        <taxon>Pezizomycotina</taxon>
        <taxon>Sordariomycetes</taxon>
        <taxon>Sordariomycetidae</taxon>
        <taxon>Magnaporthales</taxon>
        <taxon>Magnaporthaceae</taxon>
        <taxon>Magnaporthiopsis</taxon>
    </lineage>
</organism>
<evidence type="ECO:0000256" key="1">
    <source>
        <dbReference type="SAM" id="SignalP"/>
    </source>
</evidence>
<evidence type="ECO:0000313" key="4">
    <source>
        <dbReference type="Proteomes" id="UP000011715"/>
    </source>
</evidence>
<evidence type="ECO:0000313" key="2">
    <source>
        <dbReference type="EMBL" id="KLU89523.1"/>
    </source>
</evidence>
<accession>A0A0C4E7I1</accession>
<dbReference type="eggNOG" id="ENOG502RNEH">
    <property type="taxonomic scope" value="Eukaryota"/>
</dbReference>
<gene>
    <name evidence="2" type="ORF">MAPG_08494</name>
</gene>